<dbReference type="InterPro" id="IPR015797">
    <property type="entry name" value="NUDIX_hydrolase-like_dom_sf"/>
</dbReference>
<evidence type="ECO:0000256" key="1">
    <source>
        <dbReference type="ARBA" id="ARBA00001936"/>
    </source>
</evidence>
<dbReference type="PANTHER" id="PTHR12992">
    <property type="entry name" value="NUDIX HYDROLASE"/>
    <property type="match status" value="1"/>
</dbReference>
<evidence type="ECO:0000313" key="8">
    <source>
        <dbReference type="EMBL" id="UYP46463.1"/>
    </source>
</evidence>
<evidence type="ECO:0000259" key="7">
    <source>
        <dbReference type="PROSITE" id="PS51462"/>
    </source>
</evidence>
<comment type="cofactor">
    <cofactor evidence="2">
        <name>Mg(2+)</name>
        <dbReference type="ChEBI" id="CHEBI:18420"/>
    </cofactor>
</comment>
<name>A0ABY6HSH5_9ARCH</name>
<evidence type="ECO:0000256" key="4">
    <source>
        <dbReference type="ARBA" id="ARBA00022801"/>
    </source>
</evidence>
<dbReference type="PANTHER" id="PTHR12992:SF11">
    <property type="entry name" value="MITOCHONDRIAL COENZYME A DIPHOSPHATASE NUDT8"/>
    <property type="match status" value="1"/>
</dbReference>
<evidence type="ECO:0000256" key="6">
    <source>
        <dbReference type="ARBA" id="ARBA00023211"/>
    </source>
</evidence>
<evidence type="ECO:0000256" key="5">
    <source>
        <dbReference type="ARBA" id="ARBA00022842"/>
    </source>
</evidence>
<organism evidence="8 9">
    <name type="scientific">Candidatus Lokiarchaeum ossiferum</name>
    <dbReference type="NCBI Taxonomy" id="2951803"/>
    <lineage>
        <taxon>Archaea</taxon>
        <taxon>Promethearchaeati</taxon>
        <taxon>Promethearchaeota</taxon>
        <taxon>Promethearchaeia</taxon>
        <taxon>Promethearchaeales</taxon>
        <taxon>Promethearchaeaceae</taxon>
        <taxon>Candidatus Lokiarchaeum</taxon>
    </lineage>
</organism>
<proteinExistence type="predicted"/>
<keyword evidence="6" id="KW-0464">Manganese</keyword>
<accession>A0ABY6HSH5</accession>
<sequence length="237" mass="27479">MKERKNVLNKKVIIKKITQNLKIDPPDEFESPYLKKSAILILLVEKDSQLKIIMTSRSSKLNNHTGEMSFPGGKFDVYLDYDLKHTAIRETVEEIGIEKNKISILGRLNDLPTITGYLIRPFIGILDWNDSDNFAINHQEVAHLVEIPLNYLLRKNLFTETPMKIFEGTTIPLLSFDFKDPNINKIFHIWGASAHILAEFLKKIFEIDNISNKYKRPNISEINDYFKKKLKGKNLPH</sequence>
<dbReference type="PROSITE" id="PS51462">
    <property type="entry name" value="NUDIX"/>
    <property type="match status" value="1"/>
</dbReference>
<evidence type="ECO:0000313" key="9">
    <source>
        <dbReference type="Proteomes" id="UP001208689"/>
    </source>
</evidence>
<dbReference type="EC" id="3.6.1.-" evidence="8"/>
<dbReference type="SUPFAM" id="SSF55811">
    <property type="entry name" value="Nudix"/>
    <property type="match status" value="1"/>
</dbReference>
<dbReference type="GO" id="GO:0016787">
    <property type="term" value="F:hydrolase activity"/>
    <property type="evidence" value="ECO:0007669"/>
    <property type="project" value="UniProtKB-KW"/>
</dbReference>
<dbReference type="EMBL" id="CP104013">
    <property type="protein sequence ID" value="UYP46463.1"/>
    <property type="molecule type" value="Genomic_DNA"/>
</dbReference>
<feature type="domain" description="Nudix hydrolase" evidence="7">
    <location>
        <begin position="34"/>
        <end position="171"/>
    </location>
</feature>
<dbReference type="Pfam" id="PF00293">
    <property type="entry name" value="NUDIX"/>
    <property type="match status" value="1"/>
</dbReference>
<dbReference type="Gene3D" id="3.90.79.10">
    <property type="entry name" value="Nucleoside Triphosphate Pyrophosphohydrolase"/>
    <property type="match status" value="1"/>
</dbReference>
<evidence type="ECO:0000256" key="3">
    <source>
        <dbReference type="ARBA" id="ARBA00022723"/>
    </source>
</evidence>
<protein>
    <submittedName>
        <fullName evidence="8">Nudix hydrolase NudL</fullName>
        <ecNumber evidence="8">3.6.1.-</ecNumber>
    </submittedName>
</protein>
<dbReference type="InterPro" id="IPR000086">
    <property type="entry name" value="NUDIX_hydrolase_dom"/>
</dbReference>
<keyword evidence="3" id="KW-0479">Metal-binding</keyword>
<evidence type="ECO:0000256" key="2">
    <source>
        <dbReference type="ARBA" id="ARBA00001946"/>
    </source>
</evidence>
<gene>
    <name evidence="8" type="ORF">NEF87_002748</name>
</gene>
<dbReference type="Proteomes" id="UP001208689">
    <property type="component" value="Chromosome"/>
</dbReference>
<keyword evidence="4 8" id="KW-0378">Hydrolase</keyword>
<dbReference type="InterPro" id="IPR045121">
    <property type="entry name" value="CoAse"/>
</dbReference>
<comment type="cofactor">
    <cofactor evidence="1">
        <name>Mn(2+)</name>
        <dbReference type="ChEBI" id="CHEBI:29035"/>
    </cofactor>
</comment>
<dbReference type="CDD" id="cd03426">
    <property type="entry name" value="NUDIX_CoAse_Nudt7"/>
    <property type="match status" value="1"/>
</dbReference>
<keyword evidence="9" id="KW-1185">Reference proteome</keyword>
<reference evidence="8" key="1">
    <citation type="submission" date="2022-09" db="EMBL/GenBank/DDBJ databases">
        <title>Actin cytoskeleton and complex cell architecture in an #Asgard archaeon.</title>
        <authorList>
            <person name="Ponce Toledo R.I."/>
            <person name="Schleper C."/>
            <person name="Rodrigues Oliveira T."/>
            <person name="Wollweber F."/>
            <person name="Xu J."/>
            <person name="Rittmann S."/>
            <person name="Klingl A."/>
            <person name="Pilhofer M."/>
        </authorList>
    </citation>
    <scope>NUCLEOTIDE SEQUENCE</scope>
    <source>
        <strain evidence="8">B-35</strain>
    </source>
</reference>
<keyword evidence="5" id="KW-0460">Magnesium</keyword>